<evidence type="ECO:0000313" key="2">
    <source>
        <dbReference type="Proteomes" id="UP000197679"/>
    </source>
</evidence>
<organism evidence="1 2">
    <name type="scientific">Candidatus Mancarchaeum acidiphilum</name>
    <dbReference type="NCBI Taxonomy" id="1920749"/>
    <lineage>
        <taxon>Archaea</taxon>
        <taxon>Candidatus Micrarchaeota</taxon>
        <taxon>Candidatus Mancarchaeum</taxon>
    </lineage>
</organism>
<protein>
    <submittedName>
        <fullName evidence="1">Uncharacterized protein</fullName>
    </submittedName>
</protein>
<dbReference type="OrthoDB" id="11767at2157"/>
<gene>
    <name evidence="1" type="ORF">Mia14_0352</name>
</gene>
<evidence type="ECO:0000313" key="1">
    <source>
        <dbReference type="EMBL" id="ASI13674.1"/>
    </source>
</evidence>
<dbReference type="EMBL" id="CP019964">
    <property type="protein sequence ID" value="ASI13674.1"/>
    <property type="molecule type" value="Genomic_DNA"/>
</dbReference>
<dbReference type="RefSeq" id="WP_088819839.1">
    <property type="nucleotide sequence ID" value="NZ_CP019964.1"/>
</dbReference>
<accession>A0A218NMI4</accession>
<sequence length="338" mass="39884">MNKEEIKIMSYLSDNFGNGGSILEMSKDINRKYGPAYYSNIYSTAKKLERKGIINIERQGNSRLIKLNIENPLSNYYISEVENYKNQKISTSKELLDSILSLTQEFDILSICSLGLEKYQKINRLELLILTRNHDENSNLIKSLLKVESDYNIKIDPIIFTIDEFIKTMKSDELDLIKDLLLDKNILYNSNGFWELIKLYKIDTKYKKFNKFLQDLTRDELAYNYNRFGYQLNEDIKPNKKIAIEPIIFSMSINKETRINYGAILLLYKDIGKINLAYLYYIYKRYDSLGKLKGILLSLVNLINEPYNNEIEYYIGLIPDKPYIYDSKLIKRYIELYD</sequence>
<dbReference type="KEGG" id="marh:Mia14_0352"/>
<keyword evidence="2" id="KW-1185">Reference proteome</keyword>
<reference evidence="1 2" key="1">
    <citation type="journal article" date="2017" name="Nat. Commun.">
        <title>'ARMAN' archaea depend on association with euryarchaeal host in culture and in situ.</title>
        <authorList>
            <person name="Golyshina O."/>
            <person name="Toshchakov S."/>
            <person name="Makarova K."/>
            <person name="Gavrilov S."/>
            <person name="Korzhenkov A."/>
            <person name="La Cono V."/>
            <person name="Arcadi E."/>
            <person name="Nechitaylo T."/>
            <person name="Ferrer M."/>
            <person name="Kublanov I."/>
            <person name="Wolf Y."/>
            <person name="Yakimov M."/>
            <person name="Golyshin P."/>
            <person name="Slesarev A."/>
            <person name="Kozyavkin S."/>
        </authorList>
    </citation>
    <scope>NUCLEOTIDE SEQUENCE [LARGE SCALE GENOMIC DNA]</scope>
    <source>
        <strain evidence="1 2">Mia14</strain>
    </source>
</reference>
<dbReference type="GeneID" id="33313909"/>
<name>A0A218NMI4_9ARCH</name>
<dbReference type="AlphaFoldDB" id="A0A218NMI4"/>
<dbReference type="Proteomes" id="UP000197679">
    <property type="component" value="Chromosome"/>
</dbReference>
<proteinExistence type="predicted"/>